<dbReference type="AlphaFoldDB" id="A0A366S176"/>
<protein>
    <submittedName>
        <fullName evidence="2">Uncharacterized protein</fullName>
    </submittedName>
</protein>
<feature type="compositionally biased region" description="Polar residues" evidence="1">
    <location>
        <begin position="165"/>
        <end position="181"/>
    </location>
</feature>
<feature type="compositionally biased region" description="Basic and acidic residues" evidence="1">
    <location>
        <begin position="1"/>
        <end position="36"/>
    </location>
</feature>
<dbReference type="EMBL" id="QKXC01000081">
    <property type="protein sequence ID" value="RBR23069.1"/>
    <property type="molecule type" value="Genomic_DNA"/>
</dbReference>
<organism evidence="2 3">
    <name type="scientific">Fusarium coffeatum</name>
    <dbReference type="NCBI Taxonomy" id="231269"/>
    <lineage>
        <taxon>Eukaryota</taxon>
        <taxon>Fungi</taxon>
        <taxon>Dikarya</taxon>
        <taxon>Ascomycota</taxon>
        <taxon>Pezizomycotina</taxon>
        <taxon>Sordariomycetes</taxon>
        <taxon>Hypocreomycetidae</taxon>
        <taxon>Hypocreales</taxon>
        <taxon>Nectriaceae</taxon>
        <taxon>Fusarium</taxon>
        <taxon>Fusarium incarnatum-equiseti species complex</taxon>
    </lineage>
</organism>
<feature type="compositionally biased region" description="Basic and acidic residues" evidence="1">
    <location>
        <begin position="43"/>
        <end position="71"/>
    </location>
</feature>
<dbReference type="OrthoDB" id="10659833at2759"/>
<keyword evidence="3" id="KW-1185">Reference proteome</keyword>
<evidence type="ECO:0000313" key="2">
    <source>
        <dbReference type="EMBL" id="RBR23069.1"/>
    </source>
</evidence>
<evidence type="ECO:0000256" key="1">
    <source>
        <dbReference type="SAM" id="MobiDB-lite"/>
    </source>
</evidence>
<dbReference type="RefSeq" id="XP_031017660.1">
    <property type="nucleotide sequence ID" value="XM_031158211.1"/>
</dbReference>
<gene>
    <name evidence="2" type="ORF">FIESC28_04064</name>
</gene>
<proteinExistence type="predicted"/>
<dbReference type="Proteomes" id="UP000253153">
    <property type="component" value="Unassembled WGS sequence"/>
</dbReference>
<name>A0A366S176_9HYPO</name>
<comment type="caution">
    <text evidence="2">The sequence shown here is derived from an EMBL/GenBank/DDBJ whole genome shotgun (WGS) entry which is preliminary data.</text>
</comment>
<reference evidence="2 3" key="1">
    <citation type="submission" date="2018-06" db="EMBL/GenBank/DDBJ databases">
        <title>Fusarium incarnatum-equiseti species complex species 28.</title>
        <authorList>
            <person name="Gardiner D.M."/>
        </authorList>
    </citation>
    <scope>NUCLEOTIDE SEQUENCE [LARGE SCALE GENOMIC DNA]</scope>
    <source>
        <strain evidence="2 3">FIESC_28</strain>
    </source>
</reference>
<sequence length="213" mass="24714">MEDEQRHNVPSENNDRHDRGRDPYRSPKHDKSRDYRSMSPGDDFYKRRYFDLLRENDMLRDENRMMRKKLAENGQKSHRRHRSRSPRERNRPRSPDSSHRTDDRLRLSGRDDTAIDTTAATLNSNTMRKRPSVGSAKENPKKLCVQGRGRPGRPPKRSGPSLPSQQENTQTVQGPPTLNQRLSRRAPGVTVASNELSDVDDPEDWYVSQLSDL</sequence>
<feature type="region of interest" description="Disordered" evidence="1">
    <location>
        <begin position="1"/>
        <end position="213"/>
    </location>
</feature>
<dbReference type="GeneID" id="41993507"/>
<feature type="compositionally biased region" description="Basic and acidic residues" evidence="1">
    <location>
        <begin position="85"/>
        <end position="113"/>
    </location>
</feature>
<accession>A0A366S176</accession>
<evidence type="ECO:0000313" key="3">
    <source>
        <dbReference type="Proteomes" id="UP000253153"/>
    </source>
</evidence>